<dbReference type="GO" id="GO:0016987">
    <property type="term" value="F:sigma factor activity"/>
    <property type="evidence" value="ECO:0007669"/>
    <property type="project" value="UniProtKB-KW"/>
</dbReference>
<dbReference type="InterPro" id="IPR013324">
    <property type="entry name" value="RNA_pol_sigma_r3/r4-like"/>
</dbReference>
<dbReference type="PANTHER" id="PTHR43133">
    <property type="entry name" value="RNA POLYMERASE ECF-TYPE SIGMA FACTO"/>
    <property type="match status" value="1"/>
</dbReference>
<dbReference type="OrthoDB" id="9784984at2"/>
<name>A0A6I3SAZ8_HELMO</name>
<dbReference type="Gene3D" id="1.10.1740.10">
    <property type="match status" value="1"/>
</dbReference>
<keyword evidence="4" id="KW-0804">Transcription</keyword>
<dbReference type="AlphaFoldDB" id="A0A6I3SAZ8"/>
<dbReference type="InterPro" id="IPR036388">
    <property type="entry name" value="WH-like_DNA-bd_sf"/>
</dbReference>
<dbReference type="Gene3D" id="1.10.10.10">
    <property type="entry name" value="Winged helix-like DNA-binding domain superfamily/Winged helix DNA-binding domain"/>
    <property type="match status" value="1"/>
</dbReference>
<reference evidence="7 8" key="1">
    <citation type="submission" date="2019-11" db="EMBL/GenBank/DDBJ databases">
        <title>Whole-genome sequence of a the green, strictly anaerobic photosynthetic bacterium Heliobacillus mobilis DSM 6151.</title>
        <authorList>
            <person name="Kyndt J.A."/>
            <person name="Meyer T.E."/>
        </authorList>
    </citation>
    <scope>NUCLEOTIDE SEQUENCE [LARGE SCALE GENOMIC DNA]</scope>
    <source>
        <strain evidence="7 8">DSM 6151</strain>
    </source>
</reference>
<evidence type="ECO:0000313" key="8">
    <source>
        <dbReference type="Proteomes" id="UP000430670"/>
    </source>
</evidence>
<dbReference type="InterPro" id="IPR039425">
    <property type="entry name" value="RNA_pol_sigma-70-like"/>
</dbReference>
<keyword evidence="2" id="KW-0805">Transcription regulation</keyword>
<organism evidence="7 8">
    <name type="scientific">Heliobacterium mobile</name>
    <name type="common">Heliobacillus mobilis</name>
    <dbReference type="NCBI Taxonomy" id="28064"/>
    <lineage>
        <taxon>Bacteria</taxon>
        <taxon>Bacillati</taxon>
        <taxon>Bacillota</taxon>
        <taxon>Clostridia</taxon>
        <taxon>Eubacteriales</taxon>
        <taxon>Heliobacteriaceae</taxon>
        <taxon>Heliobacterium</taxon>
    </lineage>
</organism>
<comment type="similarity">
    <text evidence="1">Belongs to the sigma-70 factor family. ECF subfamily.</text>
</comment>
<keyword evidence="3" id="KW-0731">Sigma factor</keyword>
<dbReference type="GO" id="GO:0003677">
    <property type="term" value="F:DNA binding"/>
    <property type="evidence" value="ECO:0007669"/>
    <property type="project" value="InterPro"/>
</dbReference>
<evidence type="ECO:0000256" key="3">
    <source>
        <dbReference type="ARBA" id="ARBA00023082"/>
    </source>
</evidence>
<evidence type="ECO:0000259" key="6">
    <source>
        <dbReference type="Pfam" id="PF08281"/>
    </source>
</evidence>
<dbReference type="GO" id="GO:0006352">
    <property type="term" value="P:DNA-templated transcription initiation"/>
    <property type="evidence" value="ECO:0007669"/>
    <property type="project" value="InterPro"/>
</dbReference>
<dbReference type="SUPFAM" id="SSF88946">
    <property type="entry name" value="Sigma2 domain of RNA polymerase sigma factors"/>
    <property type="match status" value="1"/>
</dbReference>
<evidence type="ECO:0000259" key="5">
    <source>
        <dbReference type="Pfam" id="PF04542"/>
    </source>
</evidence>
<accession>A0A6I3SAZ8</accession>
<dbReference type="SUPFAM" id="SSF88659">
    <property type="entry name" value="Sigma3 and sigma4 domains of RNA polymerase sigma factors"/>
    <property type="match status" value="1"/>
</dbReference>
<dbReference type="NCBIfam" id="TIGR02937">
    <property type="entry name" value="sigma70-ECF"/>
    <property type="match status" value="1"/>
</dbReference>
<dbReference type="EMBL" id="WNKU01000001">
    <property type="protein sequence ID" value="MTV47448.1"/>
    <property type="molecule type" value="Genomic_DNA"/>
</dbReference>
<dbReference type="InterPro" id="IPR007627">
    <property type="entry name" value="RNA_pol_sigma70_r2"/>
</dbReference>
<protein>
    <submittedName>
        <fullName evidence="7">Sigma-70 family RNA polymerase sigma factor</fullName>
    </submittedName>
</protein>
<proteinExistence type="inferred from homology"/>
<evidence type="ECO:0000256" key="4">
    <source>
        <dbReference type="ARBA" id="ARBA00023163"/>
    </source>
</evidence>
<evidence type="ECO:0000256" key="1">
    <source>
        <dbReference type="ARBA" id="ARBA00010641"/>
    </source>
</evidence>
<feature type="domain" description="RNA polymerase sigma factor 70 region 4 type 2" evidence="6">
    <location>
        <begin position="131"/>
        <end position="181"/>
    </location>
</feature>
<dbReference type="InterPro" id="IPR013249">
    <property type="entry name" value="RNA_pol_sigma70_r4_t2"/>
</dbReference>
<evidence type="ECO:0000313" key="7">
    <source>
        <dbReference type="EMBL" id="MTV47448.1"/>
    </source>
</evidence>
<gene>
    <name evidence="7" type="ORF">GJ688_00460</name>
</gene>
<sequence>MPPVMDDLLNEAFIERCKSGDKEALSTLLATIQKPVYNLCLRLLQHREDARDAAQESLLLICRAIPQFRGHSKFSTWAYRLATNHCIDRMRKRKWTTVPLEPHAEVHSEGAIPWRGNGPEGEVIRKETGKKVREAIAALPEHYRTVVALYHLDDLTYSEIADVLNLPKKTVETRLYRAKVMLRESLRDLSEKGEPLP</sequence>
<dbReference type="Proteomes" id="UP000430670">
    <property type="component" value="Unassembled WGS sequence"/>
</dbReference>
<dbReference type="InterPro" id="IPR013325">
    <property type="entry name" value="RNA_pol_sigma_r2"/>
</dbReference>
<feature type="domain" description="RNA polymerase sigma-70 region 2" evidence="5">
    <location>
        <begin position="32"/>
        <end position="96"/>
    </location>
</feature>
<dbReference type="Pfam" id="PF04542">
    <property type="entry name" value="Sigma70_r2"/>
    <property type="match status" value="1"/>
</dbReference>
<keyword evidence="8" id="KW-1185">Reference proteome</keyword>
<evidence type="ECO:0000256" key="2">
    <source>
        <dbReference type="ARBA" id="ARBA00023015"/>
    </source>
</evidence>
<dbReference type="PANTHER" id="PTHR43133:SF51">
    <property type="entry name" value="RNA POLYMERASE SIGMA FACTOR"/>
    <property type="match status" value="1"/>
</dbReference>
<dbReference type="CDD" id="cd06171">
    <property type="entry name" value="Sigma70_r4"/>
    <property type="match status" value="1"/>
</dbReference>
<dbReference type="Pfam" id="PF08281">
    <property type="entry name" value="Sigma70_r4_2"/>
    <property type="match status" value="1"/>
</dbReference>
<dbReference type="InterPro" id="IPR014284">
    <property type="entry name" value="RNA_pol_sigma-70_dom"/>
</dbReference>
<comment type="caution">
    <text evidence="7">The sequence shown here is derived from an EMBL/GenBank/DDBJ whole genome shotgun (WGS) entry which is preliminary data.</text>
</comment>